<evidence type="ECO:0000256" key="1">
    <source>
        <dbReference type="SAM" id="Phobius"/>
    </source>
</evidence>
<dbReference type="EMBL" id="RCNU01000005">
    <property type="protein sequence ID" value="RWQ95386.1"/>
    <property type="molecule type" value="Genomic_DNA"/>
</dbReference>
<dbReference type="RefSeq" id="XP_028485031.1">
    <property type="nucleotide sequence ID" value="XM_028626588.1"/>
</dbReference>
<dbReference type="VEuPathDB" id="FungiDB:C8Q69DRAFT_251212"/>
<feature type="transmembrane region" description="Helical" evidence="1">
    <location>
        <begin position="65"/>
        <end position="85"/>
    </location>
</feature>
<protein>
    <submittedName>
        <fullName evidence="2">Uncharacterized protein</fullName>
    </submittedName>
</protein>
<dbReference type="GeneID" id="39595865"/>
<keyword evidence="3" id="KW-1185">Reference proteome</keyword>
<sequence length="124" mass="14311">MISPARSYSSLNDILHTVYKSPTRNISEIGVHKSCCNIMSSNMKTEDSGSSVPPTHAQPPRPQGFSWRGFAVTLVINYLTLMVTIYVRDSFFKSDNFYLQCGIYASFFTLFNFLYRKLQYRLRE</sequence>
<evidence type="ECO:0000313" key="3">
    <source>
        <dbReference type="Proteomes" id="UP000283841"/>
    </source>
</evidence>
<proteinExistence type="predicted"/>
<dbReference type="Proteomes" id="UP000283841">
    <property type="component" value="Unassembled WGS sequence"/>
</dbReference>
<reference evidence="2 3" key="1">
    <citation type="journal article" date="2018" name="Front. Microbiol.">
        <title>Genomic and genetic insights into a cosmopolitan fungus, Paecilomyces variotii (Eurotiales).</title>
        <authorList>
            <person name="Urquhart A.S."/>
            <person name="Mondo S.J."/>
            <person name="Makela M.R."/>
            <person name="Hane J.K."/>
            <person name="Wiebenga A."/>
            <person name="He G."/>
            <person name="Mihaltcheva S."/>
            <person name="Pangilinan J."/>
            <person name="Lipzen A."/>
            <person name="Barry K."/>
            <person name="de Vries R.P."/>
            <person name="Grigoriev I.V."/>
            <person name="Idnurm A."/>
        </authorList>
    </citation>
    <scope>NUCLEOTIDE SEQUENCE [LARGE SCALE GENOMIC DNA]</scope>
    <source>
        <strain evidence="2 3">CBS 101075</strain>
    </source>
</reference>
<organism evidence="2 3">
    <name type="scientific">Byssochlamys spectabilis</name>
    <name type="common">Paecilomyces variotii</name>
    <dbReference type="NCBI Taxonomy" id="264951"/>
    <lineage>
        <taxon>Eukaryota</taxon>
        <taxon>Fungi</taxon>
        <taxon>Dikarya</taxon>
        <taxon>Ascomycota</taxon>
        <taxon>Pezizomycotina</taxon>
        <taxon>Eurotiomycetes</taxon>
        <taxon>Eurotiomycetidae</taxon>
        <taxon>Eurotiales</taxon>
        <taxon>Thermoascaceae</taxon>
        <taxon>Paecilomyces</taxon>
    </lineage>
</organism>
<dbReference type="AlphaFoldDB" id="A0A443HU91"/>
<evidence type="ECO:0000313" key="2">
    <source>
        <dbReference type="EMBL" id="RWQ95386.1"/>
    </source>
</evidence>
<feature type="transmembrane region" description="Helical" evidence="1">
    <location>
        <begin position="97"/>
        <end position="115"/>
    </location>
</feature>
<name>A0A443HU91_BYSSP</name>
<accession>A0A443HU91</accession>
<comment type="caution">
    <text evidence="2">The sequence shown here is derived from an EMBL/GenBank/DDBJ whole genome shotgun (WGS) entry which is preliminary data.</text>
</comment>
<keyword evidence="1" id="KW-0472">Membrane</keyword>
<gene>
    <name evidence="2" type="ORF">C8Q69DRAFT_251212</name>
</gene>
<keyword evidence="1" id="KW-1133">Transmembrane helix</keyword>
<keyword evidence="1" id="KW-0812">Transmembrane</keyword>